<feature type="transmembrane region" description="Helical" evidence="1">
    <location>
        <begin position="203"/>
        <end position="226"/>
    </location>
</feature>
<reference evidence="2 3" key="1">
    <citation type="journal article" date="2014" name="Nature">
        <title>An environmental bacterial taxon with a large and distinct metabolic repertoire.</title>
        <authorList>
            <person name="Wilson M.C."/>
            <person name="Mori T."/>
            <person name="Ruckert C."/>
            <person name="Uria A.R."/>
            <person name="Helf M.J."/>
            <person name="Takada K."/>
            <person name="Gernert C."/>
            <person name="Steffens U.A."/>
            <person name="Heycke N."/>
            <person name="Schmitt S."/>
            <person name="Rinke C."/>
            <person name="Helfrich E.J."/>
            <person name="Brachmann A.O."/>
            <person name="Gurgui C."/>
            <person name="Wakimoto T."/>
            <person name="Kracht M."/>
            <person name="Crusemann M."/>
            <person name="Hentschel U."/>
            <person name="Abe I."/>
            <person name="Matsunaga S."/>
            <person name="Kalinowski J."/>
            <person name="Takeyama H."/>
            <person name="Piel J."/>
        </authorList>
    </citation>
    <scope>NUCLEOTIDE SEQUENCE [LARGE SCALE GENOMIC DNA]</scope>
    <source>
        <strain evidence="3">TSY1</strain>
    </source>
</reference>
<sequence length="405" mass="41962">MANPSNTVPTDDIQQALAGAFLAIQSANKAIATQSKMPPVNITGLEDVNTSLATAQAHAAHYTKNISANIQNQLQAIIDYDRLYDALVVSIDSLITEIGQGTKANPPSDATMNNLAAELAALQSQVQTNLYGAGGTADLPLEASALGVYNQLVDYQAQVGTDASTFKGYSDLAYNSESGVSAHIKQLNQDIEADRDAMAKDRAMIGGGAAMIVTGALIVVVAVALAPETGGASAVVIGTVGVAVAGGGTAMIVAGSTDLDKKEQEVSNKLIEIANDQTELANLTAINTSSGNVAQHASDIFGALDTIKNNWAQMDNNMADTISALNLPQDQLMNWIANKSGNSNPDYSTMATILNAELVAPKADWEKAKTTAQTILNAFDSVAEYNLPDGTVPTQDTIAAHAAAA</sequence>
<dbReference type="InterPro" id="IPR008414">
    <property type="entry name" value="HBL"/>
</dbReference>
<keyword evidence="3" id="KW-1185">Reference proteome</keyword>
<feature type="transmembrane region" description="Helical" evidence="1">
    <location>
        <begin position="232"/>
        <end position="254"/>
    </location>
</feature>
<evidence type="ECO:0000313" key="3">
    <source>
        <dbReference type="Proteomes" id="UP000019141"/>
    </source>
</evidence>
<dbReference type="HOGENOM" id="CLU_679135_0_0_7"/>
<proteinExistence type="predicted"/>
<dbReference type="Pfam" id="PF05791">
    <property type="entry name" value="Bacillus_HBL"/>
    <property type="match status" value="1"/>
</dbReference>
<accession>W4LPM0</accession>
<dbReference type="EMBL" id="AZHW01000456">
    <property type="protein sequence ID" value="ETW99356.1"/>
    <property type="molecule type" value="Genomic_DNA"/>
</dbReference>
<keyword evidence="1" id="KW-0812">Transmembrane</keyword>
<evidence type="ECO:0008006" key="4">
    <source>
        <dbReference type="Google" id="ProtNLM"/>
    </source>
</evidence>
<dbReference type="InterPro" id="IPR052785">
    <property type="entry name" value="Enterotoxin_cmpnt"/>
</dbReference>
<keyword evidence="1" id="KW-1133">Transmembrane helix</keyword>
<dbReference type="PANTHER" id="PTHR38443">
    <property type="match status" value="1"/>
</dbReference>
<evidence type="ECO:0000256" key="1">
    <source>
        <dbReference type="SAM" id="Phobius"/>
    </source>
</evidence>
<dbReference type="AlphaFoldDB" id="W4LPM0"/>
<dbReference type="PANTHER" id="PTHR38443:SF2">
    <property type="entry name" value="NON-HEMOLYTIC ENTEROTOXIN LYTIC COMPONENT L1"/>
    <property type="match status" value="1"/>
</dbReference>
<dbReference type="GO" id="GO:0016020">
    <property type="term" value="C:membrane"/>
    <property type="evidence" value="ECO:0007669"/>
    <property type="project" value="InterPro"/>
</dbReference>
<name>W4LPM0_ENTF1</name>
<keyword evidence="1" id="KW-0472">Membrane</keyword>
<dbReference type="Proteomes" id="UP000019141">
    <property type="component" value="Unassembled WGS sequence"/>
</dbReference>
<dbReference type="Gene3D" id="1.20.1170.10">
    <property type="match status" value="1"/>
</dbReference>
<organism evidence="2 3">
    <name type="scientific">Entotheonella factor</name>
    <dbReference type="NCBI Taxonomy" id="1429438"/>
    <lineage>
        <taxon>Bacteria</taxon>
        <taxon>Pseudomonadati</taxon>
        <taxon>Nitrospinota/Tectimicrobiota group</taxon>
        <taxon>Candidatus Tectimicrobiota</taxon>
        <taxon>Candidatus Entotheonellia</taxon>
        <taxon>Candidatus Entotheonellales</taxon>
        <taxon>Candidatus Entotheonellaceae</taxon>
        <taxon>Candidatus Entotheonella</taxon>
    </lineage>
</organism>
<protein>
    <recommendedName>
        <fullName evidence="4">HBL/NHE enterotoxin family protein</fullName>
    </recommendedName>
</protein>
<dbReference type="SUPFAM" id="SSF58100">
    <property type="entry name" value="Bacterial hemolysins"/>
    <property type="match status" value="1"/>
</dbReference>
<comment type="caution">
    <text evidence="2">The sequence shown here is derived from an EMBL/GenBank/DDBJ whole genome shotgun (WGS) entry which is preliminary data.</text>
</comment>
<gene>
    <name evidence="2" type="ORF">ETSY1_15325</name>
</gene>
<evidence type="ECO:0000313" key="2">
    <source>
        <dbReference type="EMBL" id="ETW99356.1"/>
    </source>
</evidence>